<evidence type="ECO:0000256" key="1">
    <source>
        <dbReference type="SAM" id="MobiDB-lite"/>
    </source>
</evidence>
<dbReference type="PANTHER" id="PTHR48125:SF12">
    <property type="entry name" value="AT HOOK TRANSCRIPTION FACTOR FAMILY-RELATED"/>
    <property type="match status" value="1"/>
</dbReference>
<reference evidence="2" key="1">
    <citation type="submission" date="2022-10" db="EMBL/GenBank/DDBJ databases">
        <title>Culturing micro-colonial fungi from biological soil crusts in the Mojave desert and describing Neophaeococcomyces mojavensis, and introducing the new genera and species Taxawa tesnikishii.</title>
        <authorList>
            <person name="Kurbessoian T."/>
            <person name="Stajich J.E."/>
        </authorList>
    </citation>
    <scope>NUCLEOTIDE SEQUENCE</scope>
    <source>
        <strain evidence="2">TK_1</strain>
    </source>
</reference>
<feature type="compositionally biased region" description="Low complexity" evidence="1">
    <location>
        <begin position="139"/>
        <end position="151"/>
    </location>
</feature>
<feature type="region of interest" description="Disordered" evidence="1">
    <location>
        <begin position="276"/>
        <end position="381"/>
    </location>
</feature>
<feature type="region of interest" description="Disordered" evidence="1">
    <location>
        <begin position="949"/>
        <end position="1073"/>
    </location>
</feature>
<feature type="compositionally biased region" description="Basic and acidic residues" evidence="1">
    <location>
        <begin position="280"/>
        <end position="298"/>
    </location>
</feature>
<dbReference type="Proteomes" id="UP001172684">
    <property type="component" value="Unassembled WGS sequence"/>
</dbReference>
<feature type="region of interest" description="Disordered" evidence="1">
    <location>
        <begin position="590"/>
        <end position="792"/>
    </location>
</feature>
<feature type="compositionally biased region" description="Pro residues" evidence="1">
    <location>
        <begin position="1336"/>
        <end position="1346"/>
    </location>
</feature>
<feature type="compositionally biased region" description="Polar residues" evidence="1">
    <location>
        <begin position="368"/>
        <end position="381"/>
    </location>
</feature>
<dbReference type="PANTHER" id="PTHR48125">
    <property type="entry name" value="LP07818P1"/>
    <property type="match status" value="1"/>
</dbReference>
<feature type="compositionally biased region" description="Basic and acidic residues" evidence="1">
    <location>
        <begin position="809"/>
        <end position="839"/>
    </location>
</feature>
<feature type="compositionally biased region" description="Basic and acidic residues" evidence="1">
    <location>
        <begin position="751"/>
        <end position="788"/>
    </location>
</feature>
<feature type="compositionally biased region" description="Basic and acidic residues" evidence="1">
    <location>
        <begin position="1293"/>
        <end position="1332"/>
    </location>
</feature>
<feature type="region of interest" description="Disordered" evidence="1">
    <location>
        <begin position="1085"/>
        <end position="1408"/>
    </location>
</feature>
<name>A0ABQ9NML7_9PEZI</name>
<protein>
    <submittedName>
        <fullName evidence="2">Uncharacterized protein</fullName>
    </submittedName>
</protein>
<feature type="compositionally biased region" description="Polar residues" evidence="1">
    <location>
        <begin position="1453"/>
        <end position="1467"/>
    </location>
</feature>
<feature type="compositionally biased region" description="Basic and acidic residues" evidence="1">
    <location>
        <begin position="1091"/>
        <end position="1100"/>
    </location>
</feature>
<feature type="compositionally biased region" description="Polar residues" evidence="1">
    <location>
        <begin position="879"/>
        <end position="890"/>
    </location>
</feature>
<feature type="region of interest" description="Disordered" evidence="1">
    <location>
        <begin position="1452"/>
        <end position="1493"/>
    </location>
</feature>
<gene>
    <name evidence="2" type="ORF">H2201_006296</name>
</gene>
<feature type="compositionally biased region" description="Basic and acidic residues" evidence="1">
    <location>
        <begin position="627"/>
        <end position="647"/>
    </location>
</feature>
<feature type="compositionally biased region" description="Basic and acidic residues" evidence="1">
    <location>
        <begin position="1005"/>
        <end position="1029"/>
    </location>
</feature>
<dbReference type="EMBL" id="JAPDRL010000053">
    <property type="protein sequence ID" value="KAJ9662007.1"/>
    <property type="molecule type" value="Genomic_DNA"/>
</dbReference>
<feature type="compositionally biased region" description="Polar residues" evidence="1">
    <location>
        <begin position="55"/>
        <end position="69"/>
    </location>
</feature>
<feature type="compositionally biased region" description="Low complexity" evidence="1">
    <location>
        <begin position="1468"/>
        <end position="1484"/>
    </location>
</feature>
<feature type="compositionally biased region" description="Basic and acidic residues" evidence="1">
    <location>
        <begin position="596"/>
        <end position="608"/>
    </location>
</feature>
<feature type="compositionally biased region" description="Polar residues" evidence="1">
    <location>
        <begin position="1270"/>
        <end position="1290"/>
    </location>
</feature>
<feature type="compositionally biased region" description="Polar residues" evidence="1">
    <location>
        <begin position="106"/>
        <end position="122"/>
    </location>
</feature>
<evidence type="ECO:0000313" key="2">
    <source>
        <dbReference type="EMBL" id="KAJ9662007.1"/>
    </source>
</evidence>
<feature type="region of interest" description="Disordered" evidence="1">
    <location>
        <begin position="809"/>
        <end position="894"/>
    </location>
</feature>
<feature type="region of interest" description="Disordered" evidence="1">
    <location>
        <begin position="1"/>
        <end position="189"/>
    </location>
</feature>
<feature type="compositionally biased region" description="Basic and acidic residues" evidence="1">
    <location>
        <begin position="315"/>
        <end position="329"/>
    </location>
</feature>
<feature type="compositionally biased region" description="Low complexity" evidence="1">
    <location>
        <begin position="712"/>
        <end position="726"/>
    </location>
</feature>
<feature type="compositionally biased region" description="Acidic residues" evidence="1">
    <location>
        <begin position="331"/>
        <end position="343"/>
    </location>
</feature>
<accession>A0ABQ9NML7</accession>
<keyword evidence="3" id="KW-1185">Reference proteome</keyword>
<feature type="compositionally biased region" description="Acidic residues" evidence="1">
    <location>
        <begin position="180"/>
        <end position="189"/>
    </location>
</feature>
<evidence type="ECO:0000313" key="3">
    <source>
        <dbReference type="Proteomes" id="UP001172684"/>
    </source>
</evidence>
<sequence>MPPKSRKSKGTAPPATPRTTRTTRSSNIVSTPGQDAPMTRARSRSQSTDLERTTRGSSAESNASSQPTHAATRRTRSTAKLQPLSPLPEHTVILPKKRGRKARQAETASQQSDTQPVSQATDHTLAAASASSNEPYPTASQSFGGSQFSASYRATDDDEQAQAQLFAEASQGDTYSYPAEVEDPPPDNEFVEAEPVIAEQFEGEMTDAETPAAIDEEDEVQVIGQVQVVEQAQVAEEVEVAQEAEEIQETEVVEEVTVVRQSTITQYEVESQYLSEEYDELRGEEQRVSDEDHNEAQYDIRSLSRSATEESSEQPEDRESVQDEERYEIVEITDEEEEMEDQDDTVRYPQLGAVQPTLTPTLPPAASHDTSPQAQSSQSQVIEILSDSEADAPGDDEGIEADEVAEADNVMRDDDMVEANEVLGTVQTVQADEVVQADEIVQADEVVEANEGNETNEEHEAVAADGVVEVDGVAEAIQAVQARRAVSRDIQRKISAFIKIHPMRGVTSTSSIYLKEEAIRRAIRKGELQHDIMTLLAQKDAEKDALVARMKADHARMNASKLNTVHQQLTQLRTLYTEGRLTLENIDRALASTKPDSPKKATVTDRPSKMNAKRSSDVADAAGLEASTHERPTEQSERPAKRARVEESTTPQRDTSRRFGFLTPFFSSFSTEPMDAPVTVPSTEPPRQRSDPHRPSRKRRASALDAEPLNDQQSSASAQPQRSSQRNGVFNRSARMYSIPSDDEEDTPEEQAAKEQARKAKKAEVERQKKMRDWIAEPRPDPSSEEGKWAYLSGPADQLKKIEALKEAKIVEKEKEREARRKQEDEMEKAAERARRAEAGEEQQGQHEQSTHNAQDESMNDAEMVGGNESRVQEDSTRHSTGSNTDQVCSHFTAAGDRSENATFTDLSLHKNMMSGALASNATQATPTPRRTGLLGFFTEQVSRFIGRPAQPSTEDAAESSPTAGAQQHGLDEPVTPTPQHNKNARVPQSAPQTRRRGMTTQPVKPRERNADKRSRNIDDRAAAKQADKARKKKAQDDYDQLLEQQQVGQKRRVRVDDLEYIPNPRSGGYGQREIIEIDGEDYIEFSPGEEVPRIKKARTESTGADDGDQIPQFAPQPVQDAPVRRRETPRARKYRLEAERKKQEEAENRRQAAFSRPAPPPGHRVTSTEYYGSIAAGPGDPGWNPNLFQQYDADEEAAASPSSQDTAPPPMRTSSEEADFQAKLRKTGHVKGSGVFAVPEGSDEEDSDISVTEEMVESQDRYECEKFNAQGSVPKSSTFGEPSKTNTTRAYGEVRIRKDPDGIRRNTAHEEREARELREEREARKLRELHDAQQTPPPQEPPQAPKPAHASLPGALTTVKDAAQPSAASGSLAESIARQRAVADKHKPKIPSGLRASSRLSTSTVASDDGAEDFHATANTQNLGDSLLNQGVTPAIQTGTGVNVFNEAEKQLPSTTEQAPSTSRIEATQPTSMSPTTTAAVAPPQQPAPSLTFPPATPLDIDSAVRATLADVYQQNTPRITFNFPQPESVTDSPDVIAAVRAAFAAQPPNFPQHALASFQDRFAEWQRNNATTAPVATGLVA</sequence>
<comment type="caution">
    <text evidence="2">The sequence shown here is derived from an EMBL/GenBank/DDBJ whole genome shotgun (WGS) entry which is preliminary data.</text>
</comment>
<feature type="compositionally biased region" description="Basic and acidic residues" evidence="1">
    <location>
        <begin position="1123"/>
        <end position="1151"/>
    </location>
</feature>
<feature type="compositionally biased region" description="Low complexity" evidence="1">
    <location>
        <begin position="11"/>
        <end position="24"/>
    </location>
</feature>
<proteinExistence type="predicted"/>
<organism evidence="2 3">
    <name type="scientific">Coniosporium apollinis</name>
    <dbReference type="NCBI Taxonomy" id="61459"/>
    <lineage>
        <taxon>Eukaryota</taxon>
        <taxon>Fungi</taxon>
        <taxon>Dikarya</taxon>
        <taxon>Ascomycota</taxon>
        <taxon>Pezizomycotina</taxon>
        <taxon>Dothideomycetes</taxon>
        <taxon>Dothideomycetes incertae sedis</taxon>
        <taxon>Coniosporium</taxon>
    </lineage>
</organism>